<evidence type="ECO:0000256" key="4">
    <source>
        <dbReference type="ARBA" id="ARBA00022982"/>
    </source>
</evidence>
<dbReference type="InterPro" id="IPR000923">
    <property type="entry name" value="BlueCu_1"/>
</dbReference>
<keyword evidence="5" id="KW-0186">Copper</keyword>
<dbReference type="SUPFAM" id="SSF49503">
    <property type="entry name" value="Cupredoxins"/>
    <property type="match status" value="1"/>
</dbReference>
<accession>A0ABX1N648</accession>
<evidence type="ECO:0000313" key="10">
    <source>
        <dbReference type="Proteomes" id="UP000601990"/>
    </source>
</evidence>
<dbReference type="Proteomes" id="UP000601990">
    <property type="component" value="Unassembled WGS sequence"/>
</dbReference>
<comment type="caution">
    <text evidence="9">The sequence shown here is derived from an EMBL/GenBank/DDBJ whole genome shotgun (WGS) entry which is preliminary data.</text>
</comment>
<dbReference type="PROSITE" id="PS00196">
    <property type="entry name" value="COPPER_BLUE"/>
    <property type="match status" value="1"/>
</dbReference>
<evidence type="ECO:0000313" key="9">
    <source>
        <dbReference type="EMBL" id="NMF94720.1"/>
    </source>
</evidence>
<feature type="signal peptide" evidence="7">
    <location>
        <begin position="1"/>
        <end position="20"/>
    </location>
</feature>
<sequence>MWVKAAVGRAALLALCFASAATLGDATPAIAATVEIKLVQTPAGETYFDPAGVHIAPGDTVRWVQLSGFHSIAAYHPSNDNHELRIPVSAKPWDSGVLLADDPQRAAAFEHVFTVQGVYDYFCKPHEMAGMVGRIVVGDPGDGPGTKPFAYAPGEGWKPVPEVARAAFPTISEILEKGTGRGARGAALK</sequence>
<dbReference type="PRINTS" id="PR00157">
    <property type="entry name" value="PLASTOCYANIN"/>
</dbReference>
<organism evidence="9 10">
    <name type="scientific">Aromatoleum buckelii</name>
    <dbReference type="NCBI Taxonomy" id="200254"/>
    <lineage>
        <taxon>Bacteria</taxon>
        <taxon>Pseudomonadati</taxon>
        <taxon>Pseudomonadota</taxon>
        <taxon>Betaproteobacteria</taxon>
        <taxon>Rhodocyclales</taxon>
        <taxon>Rhodocyclaceae</taxon>
        <taxon>Aromatoleum</taxon>
    </lineage>
</organism>
<gene>
    <name evidence="9" type="ORF">GO608_15460</name>
</gene>
<dbReference type="InterPro" id="IPR008972">
    <property type="entry name" value="Cupredoxin"/>
</dbReference>
<evidence type="ECO:0000256" key="6">
    <source>
        <dbReference type="ARBA" id="ARBA00023136"/>
    </source>
</evidence>
<dbReference type="InterPro" id="IPR002387">
    <property type="entry name" value="Plastocyanin"/>
</dbReference>
<proteinExistence type="predicted"/>
<feature type="domain" description="Blue (type 1) copper" evidence="8">
    <location>
        <begin position="41"/>
        <end position="137"/>
    </location>
</feature>
<dbReference type="Pfam" id="PF00127">
    <property type="entry name" value="Copper-bind"/>
    <property type="match status" value="1"/>
</dbReference>
<feature type="chain" id="PRO_5045303160" description="Blue (type 1) copper domain-containing protein" evidence="7">
    <location>
        <begin position="21"/>
        <end position="189"/>
    </location>
</feature>
<evidence type="ECO:0000256" key="5">
    <source>
        <dbReference type="ARBA" id="ARBA00023008"/>
    </source>
</evidence>
<evidence type="ECO:0000256" key="2">
    <source>
        <dbReference type="ARBA" id="ARBA00022448"/>
    </source>
</evidence>
<keyword evidence="6" id="KW-0472">Membrane</keyword>
<keyword evidence="10" id="KW-1185">Reference proteome</keyword>
<dbReference type="PANTHER" id="PTHR34192">
    <property type="entry name" value="PLASTOCYANIN MAJOR ISOFORM, CHLOROPLASTIC-RELATED"/>
    <property type="match status" value="1"/>
</dbReference>
<keyword evidence="4" id="KW-0249">Electron transport</keyword>
<dbReference type="PANTHER" id="PTHR34192:SF10">
    <property type="entry name" value="PLASTOCYANIN MAJOR ISOFORM, CHLOROPLASTIC-RELATED"/>
    <property type="match status" value="1"/>
</dbReference>
<reference evidence="9" key="1">
    <citation type="submission" date="2019-12" db="EMBL/GenBank/DDBJ databases">
        <title>Comparative genomics gives insights into the taxonomy of the Azoarcus-Aromatoleum group and reveals separate origins of nif in the plant-associated Azoarcus and non-plant-associated Aromatoleum sub-groups.</title>
        <authorList>
            <person name="Lafos M."/>
            <person name="Maluk M."/>
            <person name="Batista M."/>
            <person name="Junghare M."/>
            <person name="Carmona M."/>
            <person name="Faoro H."/>
            <person name="Cruz L.M."/>
            <person name="Battistoni F."/>
            <person name="De Souza E."/>
            <person name="Pedrosa F."/>
            <person name="Chen W.-M."/>
            <person name="Poole P.S."/>
            <person name="Dixon R.A."/>
            <person name="James E.K."/>
        </authorList>
    </citation>
    <scope>NUCLEOTIDE SEQUENCE</scope>
    <source>
        <strain evidence="9">U120</strain>
    </source>
</reference>
<comment type="subcellular location">
    <subcellularLocation>
        <location evidence="1">Membrane</location>
    </subcellularLocation>
</comment>
<keyword evidence="7" id="KW-0732">Signal</keyword>
<keyword evidence="2" id="KW-0813">Transport</keyword>
<dbReference type="InterPro" id="IPR028871">
    <property type="entry name" value="BlueCu_1_BS"/>
</dbReference>
<evidence type="ECO:0000256" key="1">
    <source>
        <dbReference type="ARBA" id="ARBA00004370"/>
    </source>
</evidence>
<evidence type="ECO:0000256" key="7">
    <source>
        <dbReference type="SAM" id="SignalP"/>
    </source>
</evidence>
<dbReference type="EMBL" id="WTVH01000035">
    <property type="protein sequence ID" value="NMF94720.1"/>
    <property type="molecule type" value="Genomic_DNA"/>
</dbReference>
<protein>
    <recommendedName>
        <fullName evidence="8">Blue (type 1) copper domain-containing protein</fullName>
    </recommendedName>
</protein>
<evidence type="ECO:0000256" key="3">
    <source>
        <dbReference type="ARBA" id="ARBA00022723"/>
    </source>
</evidence>
<evidence type="ECO:0000259" key="8">
    <source>
        <dbReference type="Pfam" id="PF00127"/>
    </source>
</evidence>
<name>A0ABX1N648_9RHOO</name>
<keyword evidence="3" id="KW-0479">Metal-binding</keyword>
<dbReference type="Gene3D" id="2.60.40.420">
    <property type="entry name" value="Cupredoxins - blue copper proteins"/>
    <property type="match status" value="1"/>
</dbReference>